<dbReference type="InterPro" id="IPR001017">
    <property type="entry name" value="DH_E1"/>
</dbReference>
<evidence type="ECO:0000256" key="1">
    <source>
        <dbReference type="ARBA" id="ARBA00023002"/>
    </source>
</evidence>
<dbReference type="OrthoDB" id="410267at2759"/>
<dbReference type="SUPFAM" id="SSF52518">
    <property type="entry name" value="Thiamin diphosphate-binding fold (THDP-binding)"/>
    <property type="match status" value="1"/>
</dbReference>
<dbReference type="EMBL" id="MLFT02000102">
    <property type="protein sequence ID" value="PHT29514.1"/>
    <property type="molecule type" value="Genomic_DNA"/>
</dbReference>
<dbReference type="Gene3D" id="3.40.50.970">
    <property type="match status" value="1"/>
</dbReference>
<accession>A0A2G2V955</accession>
<keyword evidence="6" id="KW-1185">Reference proteome</keyword>
<dbReference type="Pfam" id="PF14223">
    <property type="entry name" value="Retrotran_gag_2"/>
    <property type="match status" value="1"/>
</dbReference>
<evidence type="ECO:0000259" key="3">
    <source>
        <dbReference type="Pfam" id="PF00676"/>
    </source>
</evidence>
<evidence type="ECO:0000256" key="2">
    <source>
        <dbReference type="SAM" id="Phobius"/>
    </source>
</evidence>
<dbReference type="InterPro" id="IPR029061">
    <property type="entry name" value="THDP-binding"/>
</dbReference>
<dbReference type="PANTHER" id="PTHR47592">
    <property type="entry name" value="PBF68 PROTEIN"/>
    <property type="match status" value="1"/>
</dbReference>
<reference evidence="6" key="2">
    <citation type="journal article" date="2017" name="J. Anim. Genet.">
        <title>Multiple reference genome sequences of hot pepper reveal the massive evolution of plant disease resistance genes by retroduplication.</title>
        <authorList>
            <person name="Kim S."/>
            <person name="Park J."/>
            <person name="Yeom S.-I."/>
            <person name="Kim Y.-M."/>
            <person name="Seo E."/>
            <person name="Kim K.-T."/>
            <person name="Kim M.-S."/>
            <person name="Lee J.M."/>
            <person name="Cheong K."/>
            <person name="Shin H.-S."/>
            <person name="Kim S.-B."/>
            <person name="Han K."/>
            <person name="Lee J."/>
            <person name="Park M."/>
            <person name="Lee H.-A."/>
            <person name="Lee H.-Y."/>
            <person name="Lee Y."/>
            <person name="Oh S."/>
            <person name="Lee J.H."/>
            <person name="Choi E."/>
            <person name="Choi E."/>
            <person name="Lee S.E."/>
            <person name="Jeon J."/>
            <person name="Kim H."/>
            <person name="Choi G."/>
            <person name="Song H."/>
            <person name="Lee J."/>
            <person name="Lee S.-C."/>
            <person name="Kwon J.-K."/>
            <person name="Lee H.-Y."/>
            <person name="Koo N."/>
            <person name="Hong Y."/>
            <person name="Kim R.W."/>
            <person name="Kang W.-H."/>
            <person name="Huh J.H."/>
            <person name="Kang B.-C."/>
            <person name="Yang T.-J."/>
            <person name="Lee Y.-H."/>
            <person name="Bennetzen J.L."/>
            <person name="Choi D."/>
        </authorList>
    </citation>
    <scope>NUCLEOTIDE SEQUENCE [LARGE SCALE GENOMIC DNA]</scope>
    <source>
        <strain evidence="6">cv. PBC81</strain>
    </source>
</reference>
<proteinExistence type="predicted"/>
<keyword evidence="1" id="KW-0560">Oxidoreductase</keyword>
<dbReference type="Pfam" id="PF06813">
    <property type="entry name" value="Nodulin-like"/>
    <property type="match status" value="1"/>
</dbReference>
<gene>
    <name evidence="5" type="ORF">CQW23_30884</name>
</gene>
<reference evidence="5 6" key="1">
    <citation type="journal article" date="2017" name="Genome Biol.">
        <title>New reference genome sequences of hot pepper reveal the massive evolution of plant disease-resistance genes by retroduplication.</title>
        <authorList>
            <person name="Kim S."/>
            <person name="Park J."/>
            <person name="Yeom S.I."/>
            <person name="Kim Y.M."/>
            <person name="Seo E."/>
            <person name="Kim K.T."/>
            <person name="Kim M.S."/>
            <person name="Lee J.M."/>
            <person name="Cheong K."/>
            <person name="Shin H.S."/>
            <person name="Kim S.B."/>
            <person name="Han K."/>
            <person name="Lee J."/>
            <person name="Park M."/>
            <person name="Lee H.A."/>
            <person name="Lee H.Y."/>
            <person name="Lee Y."/>
            <person name="Oh S."/>
            <person name="Lee J.H."/>
            <person name="Choi E."/>
            <person name="Choi E."/>
            <person name="Lee S.E."/>
            <person name="Jeon J."/>
            <person name="Kim H."/>
            <person name="Choi G."/>
            <person name="Song H."/>
            <person name="Lee J."/>
            <person name="Lee S.C."/>
            <person name="Kwon J.K."/>
            <person name="Lee H.Y."/>
            <person name="Koo N."/>
            <person name="Hong Y."/>
            <person name="Kim R.W."/>
            <person name="Kang W.H."/>
            <person name="Huh J.H."/>
            <person name="Kang B.C."/>
            <person name="Yang T.J."/>
            <person name="Lee Y.H."/>
            <person name="Bennetzen J.L."/>
            <person name="Choi D."/>
        </authorList>
    </citation>
    <scope>NUCLEOTIDE SEQUENCE [LARGE SCALE GENOMIC DNA]</scope>
    <source>
        <strain evidence="6">cv. PBC81</strain>
    </source>
</reference>
<feature type="transmembrane region" description="Helical" evidence="2">
    <location>
        <begin position="150"/>
        <end position="171"/>
    </location>
</feature>
<dbReference type="Pfam" id="PF00676">
    <property type="entry name" value="E1_dh"/>
    <property type="match status" value="1"/>
</dbReference>
<evidence type="ECO:0000259" key="4">
    <source>
        <dbReference type="Pfam" id="PF06813"/>
    </source>
</evidence>
<dbReference type="Proteomes" id="UP000224567">
    <property type="component" value="Unassembled WGS sequence"/>
</dbReference>
<feature type="domain" description="Nodulin-like" evidence="4">
    <location>
        <begin position="119"/>
        <end position="188"/>
    </location>
</feature>
<protein>
    <submittedName>
        <fullName evidence="5">Uncharacterized protein</fullName>
    </submittedName>
</protein>
<evidence type="ECO:0000313" key="6">
    <source>
        <dbReference type="Proteomes" id="UP000224567"/>
    </source>
</evidence>
<keyword evidence="2" id="KW-0472">Membrane</keyword>
<keyword evidence="2" id="KW-0812">Transmembrane</keyword>
<organism evidence="5 6">
    <name type="scientific">Capsicum baccatum</name>
    <name type="common">Peruvian pepper</name>
    <dbReference type="NCBI Taxonomy" id="33114"/>
    <lineage>
        <taxon>Eukaryota</taxon>
        <taxon>Viridiplantae</taxon>
        <taxon>Streptophyta</taxon>
        <taxon>Embryophyta</taxon>
        <taxon>Tracheophyta</taxon>
        <taxon>Spermatophyta</taxon>
        <taxon>Magnoliopsida</taxon>
        <taxon>eudicotyledons</taxon>
        <taxon>Gunneridae</taxon>
        <taxon>Pentapetalae</taxon>
        <taxon>asterids</taxon>
        <taxon>lamiids</taxon>
        <taxon>Solanales</taxon>
        <taxon>Solanaceae</taxon>
        <taxon>Solanoideae</taxon>
        <taxon>Capsiceae</taxon>
        <taxon>Capsicum</taxon>
    </lineage>
</organism>
<feature type="domain" description="Dehydrogenase E1 component" evidence="3">
    <location>
        <begin position="204"/>
        <end position="250"/>
    </location>
</feature>
<comment type="caution">
    <text evidence="5">The sequence shown here is derived from an EMBL/GenBank/DDBJ whole genome shotgun (WGS) entry which is preliminary data.</text>
</comment>
<dbReference type="AlphaFoldDB" id="A0A2G2V955"/>
<dbReference type="STRING" id="33114.A0A2G2V955"/>
<evidence type="ECO:0000313" key="5">
    <source>
        <dbReference type="EMBL" id="PHT29514.1"/>
    </source>
</evidence>
<name>A0A2G2V955_CAPBA</name>
<dbReference type="InterPro" id="IPR010658">
    <property type="entry name" value="Nodulin-like"/>
</dbReference>
<dbReference type="PANTHER" id="PTHR47592:SF27">
    <property type="entry name" value="OS08G0421700 PROTEIN"/>
    <property type="match status" value="1"/>
</dbReference>
<keyword evidence="2" id="KW-1133">Transmembrane helix</keyword>
<sequence length="371" mass="41649">MFLRFNPQTLKDAIKIAGMQQKALGAVEKMGKRSARDVKPITRPFTPKVGVFNLYLILLELNSSILLVKFVRTLCVEQTQLHQLPLNLLGRKILEFQLRRLGAFDAEETICSYPNLDKSSNSLTIIGVANYVGENVGILPGKACNKFPPWVILLVGVCLSFFGYGVLWIAVSQTVLSLPYWVGTSANVCCIHSVHWIFYTGGGVVTKGKGYRIHSIRVDGTDAIAVFTTVQEARKIVVNEHKPVLVEVNCTLFEMEAYASCGSVVNCFFYVQHALRIQILSGLQDDLYNVYSGTKKLKELWRALERNYKTEDARTKKFFIARFLKYKMIDNKSVVSQVQELQVIIHDLLADGLIVNEAFQVAAIIKKLPPI</sequence>
<dbReference type="GO" id="GO:0016624">
    <property type="term" value="F:oxidoreductase activity, acting on the aldehyde or oxo group of donors, disulfide as acceptor"/>
    <property type="evidence" value="ECO:0007669"/>
    <property type="project" value="InterPro"/>
</dbReference>